<dbReference type="PANTHER" id="PTHR45786:SF74">
    <property type="entry name" value="ATP-DEPENDENT DNA HELICASE"/>
    <property type="match status" value="1"/>
</dbReference>
<evidence type="ECO:0000313" key="2">
    <source>
        <dbReference type="EMBL" id="KAE9523200.1"/>
    </source>
</evidence>
<reference evidence="2 3" key="1">
    <citation type="submission" date="2019-08" db="EMBL/GenBank/DDBJ databases">
        <title>The genome of the soybean aphid Biotype 1, its phylome, world population structure and adaptation to the North American continent.</title>
        <authorList>
            <person name="Giordano R."/>
            <person name="Donthu R.K."/>
            <person name="Hernandez A.G."/>
            <person name="Wright C.L."/>
            <person name="Zimin A.V."/>
        </authorList>
    </citation>
    <scope>NUCLEOTIDE SEQUENCE [LARGE SCALE GENOMIC DNA]</scope>
    <source>
        <tissue evidence="2">Whole aphids</tissue>
    </source>
</reference>
<gene>
    <name evidence="2" type="ORF">AGLY_016433</name>
</gene>
<dbReference type="OrthoDB" id="6621070at2759"/>
<dbReference type="Proteomes" id="UP000475862">
    <property type="component" value="Unassembled WGS sequence"/>
</dbReference>
<protein>
    <submittedName>
        <fullName evidence="2">Uncharacterized protein</fullName>
    </submittedName>
</protein>
<dbReference type="AlphaFoldDB" id="A0A6G0SXS6"/>
<dbReference type="PANTHER" id="PTHR45786">
    <property type="entry name" value="DNA BINDING PROTEIN-LIKE"/>
    <property type="match status" value="1"/>
</dbReference>
<evidence type="ECO:0000313" key="3">
    <source>
        <dbReference type="Proteomes" id="UP000475862"/>
    </source>
</evidence>
<accession>A0A6G0SXS6</accession>
<dbReference type="EMBL" id="VYZN01000178">
    <property type="protein sequence ID" value="KAE9523200.1"/>
    <property type="molecule type" value="Genomic_DNA"/>
</dbReference>
<evidence type="ECO:0000256" key="1">
    <source>
        <dbReference type="SAM" id="MobiDB-lite"/>
    </source>
</evidence>
<proteinExistence type="predicted"/>
<feature type="region of interest" description="Disordered" evidence="1">
    <location>
        <begin position="1"/>
        <end position="21"/>
    </location>
</feature>
<keyword evidence="3" id="KW-1185">Reference proteome</keyword>
<name>A0A6G0SXS6_APHGL</name>
<sequence length="222" mass="25102">MPPMRRTNIGRRTRNARNINEFRPAHNTQARAAQTPPQIRQHVNIRRRSSDVALNRAAFEYDSAVAYKDLLCVDIGSLYIVCQHCKALKFRLETPGLCCAGGKVKLPVLVQPPEPLYSFLYGNIIQSKHFLANTQKYNGSFKMTAFLATSTIGPYMKLVLRRAAEEVNPALGAEVIEQPGYNPSYKIQGQIHHRAGTLLPQPNEDHMFFQIYFVGNSENELE</sequence>
<comment type="caution">
    <text evidence="2">The sequence shown here is derived from an EMBL/GenBank/DDBJ whole genome shotgun (WGS) entry which is preliminary data.</text>
</comment>
<organism evidence="2 3">
    <name type="scientific">Aphis glycines</name>
    <name type="common">Soybean aphid</name>
    <dbReference type="NCBI Taxonomy" id="307491"/>
    <lineage>
        <taxon>Eukaryota</taxon>
        <taxon>Metazoa</taxon>
        <taxon>Ecdysozoa</taxon>
        <taxon>Arthropoda</taxon>
        <taxon>Hexapoda</taxon>
        <taxon>Insecta</taxon>
        <taxon>Pterygota</taxon>
        <taxon>Neoptera</taxon>
        <taxon>Paraneoptera</taxon>
        <taxon>Hemiptera</taxon>
        <taxon>Sternorrhyncha</taxon>
        <taxon>Aphidomorpha</taxon>
        <taxon>Aphidoidea</taxon>
        <taxon>Aphididae</taxon>
        <taxon>Aphidini</taxon>
        <taxon>Aphis</taxon>
        <taxon>Aphis</taxon>
    </lineage>
</organism>